<reference evidence="3" key="1">
    <citation type="submission" date="2016-10" db="EMBL/GenBank/DDBJ databases">
        <authorList>
            <person name="Varghese N."/>
            <person name="Submissions S."/>
        </authorList>
    </citation>
    <scope>NUCLEOTIDE SEQUENCE [LARGE SCALE GENOMIC DNA]</scope>
    <source>
        <strain evidence="3">DSM 123</strain>
    </source>
</reference>
<dbReference type="Proteomes" id="UP000199615">
    <property type="component" value="Unassembled WGS sequence"/>
</dbReference>
<evidence type="ECO:0000313" key="2">
    <source>
        <dbReference type="EMBL" id="SEP16410.1"/>
    </source>
</evidence>
<name>A0A1H8VM71_9BRAD</name>
<organism evidence="2 3">
    <name type="scientific">Rhodopseudomonas pseudopalustris</name>
    <dbReference type="NCBI Taxonomy" id="1513892"/>
    <lineage>
        <taxon>Bacteria</taxon>
        <taxon>Pseudomonadati</taxon>
        <taxon>Pseudomonadota</taxon>
        <taxon>Alphaproteobacteria</taxon>
        <taxon>Hyphomicrobiales</taxon>
        <taxon>Nitrobacteraceae</taxon>
        <taxon>Rhodopseudomonas</taxon>
    </lineage>
</organism>
<keyword evidence="3" id="KW-1185">Reference proteome</keyword>
<dbReference type="EMBL" id="FODT01000009">
    <property type="protein sequence ID" value="SEP16410.1"/>
    <property type="molecule type" value="Genomic_DNA"/>
</dbReference>
<feature type="compositionally biased region" description="Basic and acidic residues" evidence="1">
    <location>
        <begin position="162"/>
        <end position="171"/>
    </location>
</feature>
<protein>
    <submittedName>
        <fullName evidence="2">Cobaltochelatase CobN</fullName>
    </submittedName>
</protein>
<sequence>MPRTAPNSSGFADSLPSVVSAIRADIIVLSPSDDELAAFATEWRDRRGSSIHPINIATVAQRHGSDRQADQLIATAGAILITLPNGLAPWREAAEDIATIARNRRIAFAVIASNDAGELPSELATNLPPSTLRRLIRLYRQHGSNAARNILAQLSLAAGLSHDIDSDDRPQRNSHPPECASSTPILRDLIEDATR</sequence>
<evidence type="ECO:0000313" key="3">
    <source>
        <dbReference type="Proteomes" id="UP000199615"/>
    </source>
</evidence>
<feature type="region of interest" description="Disordered" evidence="1">
    <location>
        <begin position="162"/>
        <end position="195"/>
    </location>
</feature>
<gene>
    <name evidence="2" type="ORF">SAMN05444123_10975</name>
</gene>
<accession>A0A1H8VM71</accession>
<evidence type="ECO:0000256" key="1">
    <source>
        <dbReference type="SAM" id="MobiDB-lite"/>
    </source>
</evidence>
<dbReference type="AlphaFoldDB" id="A0A1H8VM71"/>
<proteinExistence type="predicted"/>